<dbReference type="Proteomes" id="UP000823388">
    <property type="component" value="Chromosome 6K"/>
</dbReference>
<keyword evidence="2" id="KW-1185">Reference proteome</keyword>
<reference evidence="1" key="1">
    <citation type="submission" date="2020-05" db="EMBL/GenBank/DDBJ databases">
        <title>WGS assembly of Panicum virgatum.</title>
        <authorList>
            <person name="Lovell J.T."/>
            <person name="Jenkins J."/>
            <person name="Shu S."/>
            <person name="Juenger T.E."/>
            <person name="Schmutz J."/>
        </authorList>
    </citation>
    <scope>NUCLEOTIDE SEQUENCE</scope>
    <source>
        <strain evidence="1">AP13</strain>
    </source>
</reference>
<evidence type="ECO:0000313" key="1">
    <source>
        <dbReference type="EMBL" id="KAG2583285.1"/>
    </source>
</evidence>
<protein>
    <submittedName>
        <fullName evidence="1">Uncharacterized protein</fullName>
    </submittedName>
</protein>
<organism evidence="1 2">
    <name type="scientific">Panicum virgatum</name>
    <name type="common">Blackwell switchgrass</name>
    <dbReference type="NCBI Taxonomy" id="38727"/>
    <lineage>
        <taxon>Eukaryota</taxon>
        <taxon>Viridiplantae</taxon>
        <taxon>Streptophyta</taxon>
        <taxon>Embryophyta</taxon>
        <taxon>Tracheophyta</taxon>
        <taxon>Spermatophyta</taxon>
        <taxon>Magnoliopsida</taxon>
        <taxon>Liliopsida</taxon>
        <taxon>Poales</taxon>
        <taxon>Poaceae</taxon>
        <taxon>PACMAD clade</taxon>
        <taxon>Panicoideae</taxon>
        <taxon>Panicodae</taxon>
        <taxon>Paniceae</taxon>
        <taxon>Panicinae</taxon>
        <taxon>Panicum</taxon>
        <taxon>Panicum sect. Hiantes</taxon>
    </lineage>
</organism>
<gene>
    <name evidence="1" type="ORF">PVAP13_6KG166836</name>
</gene>
<proteinExistence type="predicted"/>
<dbReference type="AlphaFoldDB" id="A0A8T0RDV7"/>
<dbReference type="EMBL" id="CM029047">
    <property type="protein sequence ID" value="KAG2583285.1"/>
    <property type="molecule type" value="Genomic_DNA"/>
</dbReference>
<accession>A0A8T0RDV7</accession>
<comment type="caution">
    <text evidence="1">The sequence shown here is derived from an EMBL/GenBank/DDBJ whole genome shotgun (WGS) entry which is preliminary data.</text>
</comment>
<evidence type="ECO:0000313" key="2">
    <source>
        <dbReference type="Proteomes" id="UP000823388"/>
    </source>
</evidence>
<name>A0A8T0RDV7_PANVG</name>
<sequence length="179" mass="20418">MEKEAFLVITCSLVKQGSYTLVWVLQPPASTERSFTIRTNSFELTLPVIDAMVSVGGPLLYEPKTIKMIYIVIAFVAATAAPALWRRIVDTVVIYLRLTMPQLPEFIVCLKTYKHPRIPERLIPLQWLWLTFARNIKLCITQGTIVWTIVFIVCLPEAKDLMKSRAYTSFKIQLVPPCS</sequence>